<comment type="caution">
    <text evidence="17">The sequence shown here is derived from an EMBL/GenBank/DDBJ whole genome shotgun (WGS) entry which is preliminary data.</text>
</comment>
<name>A0A7C2K201_9PLAN</name>
<dbReference type="GO" id="GO:0003919">
    <property type="term" value="F:FMN adenylyltransferase activity"/>
    <property type="evidence" value="ECO:0007669"/>
    <property type="project" value="UniProtKB-UniRule"/>
</dbReference>
<comment type="catalytic activity">
    <reaction evidence="13 15">
        <text>riboflavin + ATP = FMN + ADP + H(+)</text>
        <dbReference type="Rhea" id="RHEA:14357"/>
        <dbReference type="ChEBI" id="CHEBI:15378"/>
        <dbReference type="ChEBI" id="CHEBI:30616"/>
        <dbReference type="ChEBI" id="CHEBI:57986"/>
        <dbReference type="ChEBI" id="CHEBI:58210"/>
        <dbReference type="ChEBI" id="CHEBI:456216"/>
        <dbReference type="EC" id="2.7.1.26"/>
    </reaction>
</comment>
<evidence type="ECO:0000256" key="3">
    <source>
        <dbReference type="ARBA" id="ARBA00005201"/>
    </source>
</evidence>
<evidence type="ECO:0000256" key="5">
    <source>
        <dbReference type="ARBA" id="ARBA00022643"/>
    </source>
</evidence>
<comment type="pathway">
    <text evidence="3 15">Cofactor biosynthesis; FMN biosynthesis; FMN from riboflavin (ATP route): step 1/1.</text>
</comment>
<evidence type="ECO:0000256" key="11">
    <source>
        <dbReference type="ARBA" id="ARBA00022840"/>
    </source>
</evidence>
<keyword evidence="6 15" id="KW-0808">Transferase</keyword>
<accession>A0A7C2K201</accession>
<comment type="function">
    <text evidence="1">Catalyzes the phosphorylation of riboflavin to FMN followed by the adenylation of FMN to FAD.</text>
</comment>
<dbReference type="SUPFAM" id="SSF82114">
    <property type="entry name" value="Riboflavin kinase-like"/>
    <property type="match status" value="1"/>
</dbReference>
<evidence type="ECO:0000256" key="9">
    <source>
        <dbReference type="ARBA" id="ARBA00022777"/>
    </source>
</evidence>
<dbReference type="InterPro" id="IPR023468">
    <property type="entry name" value="Riboflavin_kinase"/>
</dbReference>
<evidence type="ECO:0000256" key="12">
    <source>
        <dbReference type="ARBA" id="ARBA00023268"/>
    </source>
</evidence>
<sequence>MSLPSTSDSSPYHRLTGLVPREIRGAHVAIGNFDGVHRGHQAMIARLIVQARKAGRPAVAVTFDPHPLALLRPAELPPGLTTLRNRAQLLQACGVDAVVVLPTSWELLRLTATEFFERIVCGQLQAAGLVEGPNFCFGKDRGGNVTLLRQLCVQAGLTLDVIEPVTIHDQWVSSSVIRSLLQAGDVDDAVALLGRPYRLSGRVVAGAQRGATLGFPTANLADLATVVPGPGVYAGRTEIDGRSLPAAVHIGPNPTFGEAVLKVEVHVIGYEGNLYDRVLSVDFLRRLRDTRRFDSAADLQRQLAADIAAARGEESQPLIVWPD</sequence>
<evidence type="ECO:0000256" key="2">
    <source>
        <dbReference type="ARBA" id="ARBA00004726"/>
    </source>
</evidence>
<keyword evidence="5 15" id="KW-0288">FMN</keyword>
<dbReference type="InterPro" id="IPR014729">
    <property type="entry name" value="Rossmann-like_a/b/a_fold"/>
</dbReference>
<dbReference type="GO" id="GO:0006747">
    <property type="term" value="P:FAD biosynthetic process"/>
    <property type="evidence" value="ECO:0007669"/>
    <property type="project" value="UniProtKB-UniRule"/>
</dbReference>
<keyword evidence="8 15" id="KW-0547">Nucleotide-binding</keyword>
<dbReference type="CDD" id="cd02064">
    <property type="entry name" value="FAD_synthetase_N"/>
    <property type="match status" value="1"/>
</dbReference>
<evidence type="ECO:0000256" key="4">
    <source>
        <dbReference type="ARBA" id="ARBA00022630"/>
    </source>
</evidence>
<dbReference type="GO" id="GO:0009398">
    <property type="term" value="P:FMN biosynthetic process"/>
    <property type="evidence" value="ECO:0007669"/>
    <property type="project" value="UniProtKB-UniRule"/>
</dbReference>
<dbReference type="PANTHER" id="PTHR22749:SF6">
    <property type="entry name" value="RIBOFLAVIN KINASE"/>
    <property type="match status" value="1"/>
</dbReference>
<dbReference type="Pfam" id="PF06574">
    <property type="entry name" value="FAD_syn"/>
    <property type="match status" value="1"/>
</dbReference>
<dbReference type="SMART" id="SM00904">
    <property type="entry name" value="Flavokinase"/>
    <property type="match status" value="1"/>
</dbReference>
<dbReference type="InterPro" id="IPR015865">
    <property type="entry name" value="Riboflavin_kinase_bac/euk"/>
</dbReference>
<dbReference type="NCBIfam" id="NF004162">
    <property type="entry name" value="PRK05627.1-5"/>
    <property type="match status" value="1"/>
</dbReference>
<keyword evidence="4 15" id="KW-0285">Flavoprotein</keyword>
<evidence type="ECO:0000259" key="16">
    <source>
        <dbReference type="SMART" id="SM00904"/>
    </source>
</evidence>
<dbReference type="EMBL" id="DSOK01000453">
    <property type="protein sequence ID" value="HEN17060.1"/>
    <property type="molecule type" value="Genomic_DNA"/>
</dbReference>
<comment type="catalytic activity">
    <reaction evidence="14 15">
        <text>FMN + ATP + H(+) = FAD + diphosphate</text>
        <dbReference type="Rhea" id="RHEA:17237"/>
        <dbReference type="ChEBI" id="CHEBI:15378"/>
        <dbReference type="ChEBI" id="CHEBI:30616"/>
        <dbReference type="ChEBI" id="CHEBI:33019"/>
        <dbReference type="ChEBI" id="CHEBI:57692"/>
        <dbReference type="ChEBI" id="CHEBI:58210"/>
        <dbReference type="EC" id="2.7.7.2"/>
    </reaction>
</comment>
<evidence type="ECO:0000256" key="8">
    <source>
        <dbReference type="ARBA" id="ARBA00022741"/>
    </source>
</evidence>
<dbReference type="GO" id="GO:0008531">
    <property type="term" value="F:riboflavin kinase activity"/>
    <property type="evidence" value="ECO:0007669"/>
    <property type="project" value="UniProtKB-UniRule"/>
</dbReference>
<dbReference type="Gene3D" id="3.40.50.620">
    <property type="entry name" value="HUPs"/>
    <property type="match status" value="1"/>
</dbReference>
<dbReference type="InterPro" id="IPR015864">
    <property type="entry name" value="FAD_synthase"/>
</dbReference>
<dbReference type="NCBIfam" id="TIGR00083">
    <property type="entry name" value="ribF"/>
    <property type="match status" value="1"/>
</dbReference>
<dbReference type="PIRSF" id="PIRSF004491">
    <property type="entry name" value="FAD_Synth"/>
    <property type="match status" value="1"/>
</dbReference>
<evidence type="ECO:0000256" key="10">
    <source>
        <dbReference type="ARBA" id="ARBA00022827"/>
    </source>
</evidence>
<dbReference type="Gene3D" id="2.40.30.30">
    <property type="entry name" value="Riboflavin kinase-like"/>
    <property type="match status" value="1"/>
</dbReference>
<dbReference type="SUPFAM" id="SSF52374">
    <property type="entry name" value="Nucleotidylyl transferase"/>
    <property type="match status" value="1"/>
</dbReference>
<dbReference type="EC" id="2.7.7.2" evidence="15"/>
<proteinExistence type="inferred from homology"/>
<keyword evidence="9 15" id="KW-0418">Kinase</keyword>
<feature type="domain" description="Riboflavin kinase" evidence="16">
    <location>
        <begin position="192"/>
        <end position="312"/>
    </location>
</feature>
<dbReference type="InterPro" id="IPR023465">
    <property type="entry name" value="Riboflavin_kinase_dom_sf"/>
</dbReference>
<dbReference type="Pfam" id="PF01687">
    <property type="entry name" value="Flavokinase"/>
    <property type="match status" value="1"/>
</dbReference>
<dbReference type="GO" id="GO:0009231">
    <property type="term" value="P:riboflavin biosynthetic process"/>
    <property type="evidence" value="ECO:0007669"/>
    <property type="project" value="InterPro"/>
</dbReference>
<dbReference type="PANTHER" id="PTHR22749">
    <property type="entry name" value="RIBOFLAVIN KINASE/FMN ADENYLYLTRANSFERASE"/>
    <property type="match status" value="1"/>
</dbReference>
<comment type="similarity">
    <text evidence="15">Belongs to the ribF family.</text>
</comment>
<evidence type="ECO:0000313" key="17">
    <source>
        <dbReference type="EMBL" id="HEN17060.1"/>
    </source>
</evidence>
<dbReference type="FunFam" id="3.40.50.620:FF:000021">
    <property type="entry name" value="Riboflavin biosynthesis protein"/>
    <property type="match status" value="1"/>
</dbReference>
<gene>
    <name evidence="17" type="ORF">ENQ76_16500</name>
</gene>
<keyword evidence="10 15" id="KW-0274">FAD</keyword>
<evidence type="ECO:0000256" key="15">
    <source>
        <dbReference type="PIRNR" id="PIRNR004491"/>
    </source>
</evidence>
<dbReference type="AlphaFoldDB" id="A0A7C2K201"/>
<evidence type="ECO:0000256" key="1">
    <source>
        <dbReference type="ARBA" id="ARBA00002121"/>
    </source>
</evidence>
<keyword evidence="12" id="KW-0511">Multifunctional enzyme</keyword>
<evidence type="ECO:0000256" key="13">
    <source>
        <dbReference type="ARBA" id="ARBA00047880"/>
    </source>
</evidence>
<dbReference type="GO" id="GO:0005524">
    <property type="term" value="F:ATP binding"/>
    <property type="evidence" value="ECO:0007669"/>
    <property type="project" value="UniProtKB-UniRule"/>
</dbReference>
<keyword evidence="11 15" id="KW-0067">ATP-binding</keyword>
<dbReference type="NCBIfam" id="NF004160">
    <property type="entry name" value="PRK05627.1-3"/>
    <property type="match status" value="1"/>
</dbReference>
<evidence type="ECO:0000256" key="7">
    <source>
        <dbReference type="ARBA" id="ARBA00022695"/>
    </source>
</evidence>
<evidence type="ECO:0000256" key="14">
    <source>
        <dbReference type="ARBA" id="ARBA00049494"/>
    </source>
</evidence>
<dbReference type="UniPathway" id="UPA00276">
    <property type="reaction ID" value="UER00406"/>
</dbReference>
<reference evidence="17" key="1">
    <citation type="journal article" date="2020" name="mSystems">
        <title>Genome- and Community-Level Interaction Insights into Carbon Utilization and Element Cycling Functions of Hydrothermarchaeota in Hydrothermal Sediment.</title>
        <authorList>
            <person name="Zhou Z."/>
            <person name="Liu Y."/>
            <person name="Xu W."/>
            <person name="Pan J."/>
            <person name="Luo Z.H."/>
            <person name="Li M."/>
        </authorList>
    </citation>
    <scope>NUCLEOTIDE SEQUENCE [LARGE SCALE GENOMIC DNA]</scope>
    <source>
        <strain evidence="17">SpSt-339</strain>
    </source>
</reference>
<comment type="pathway">
    <text evidence="2 15">Cofactor biosynthesis; FAD biosynthesis; FAD from FMN: step 1/1.</text>
</comment>
<protein>
    <recommendedName>
        <fullName evidence="15">Riboflavin biosynthesis protein</fullName>
    </recommendedName>
    <domain>
        <recommendedName>
            <fullName evidence="15">Riboflavin kinase</fullName>
            <ecNumber evidence="15">2.7.1.26</ecNumber>
        </recommendedName>
        <alternativeName>
            <fullName evidence="15">Flavokinase</fullName>
        </alternativeName>
    </domain>
    <domain>
        <recommendedName>
            <fullName evidence="15">FMN adenylyltransferase</fullName>
            <ecNumber evidence="15">2.7.7.2</ecNumber>
        </recommendedName>
        <alternativeName>
            <fullName evidence="15">FAD pyrophosphorylase</fullName>
        </alternativeName>
        <alternativeName>
            <fullName evidence="15">FAD synthase</fullName>
        </alternativeName>
    </domain>
</protein>
<dbReference type="UniPathway" id="UPA00277">
    <property type="reaction ID" value="UER00407"/>
</dbReference>
<organism evidence="17">
    <name type="scientific">Schlesneria paludicola</name>
    <dbReference type="NCBI Taxonomy" id="360056"/>
    <lineage>
        <taxon>Bacteria</taxon>
        <taxon>Pseudomonadati</taxon>
        <taxon>Planctomycetota</taxon>
        <taxon>Planctomycetia</taxon>
        <taxon>Planctomycetales</taxon>
        <taxon>Planctomycetaceae</taxon>
        <taxon>Schlesneria</taxon>
    </lineage>
</organism>
<evidence type="ECO:0000256" key="6">
    <source>
        <dbReference type="ARBA" id="ARBA00022679"/>
    </source>
</evidence>
<dbReference type="EC" id="2.7.1.26" evidence="15"/>
<keyword evidence="7 15" id="KW-0548">Nucleotidyltransferase</keyword>
<dbReference type="InterPro" id="IPR002606">
    <property type="entry name" value="Riboflavin_kinase_bac"/>
</dbReference>